<comment type="function">
    <text evidence="5">This protein binds to the 23S rRNA, and is important in its secondary structure. It is located near the subunit interface in the base of the L7/L12 stalk, and near the tRNA binding site of the peptidyltransferase center.</text>
</comment>
<evidence type="ECO:0000259" key="6">
    <source>
        <dbReference type="Pfam" id="PF00347"/>
    </source>
</evidence>
<sequence>MPYPKVAAVVLTKEVPIAEGVEVSVEGDLIKVKGPLGELEKRFDPQMLEIVVDESERKVILKTYNPRKFHKAYIGTIASHIKNMIKGVTEGFRKEMIIVFAHFPIKVEVDEERRVVVISNFLGERKPRFAKIVGNTKVRVEGDRIYIEGISKEDVGQTAANIRQATKIKRKDPRVFMDGIYVLEE</sequence>
<keyword evidence="2 5" id="KW-0694">RNA-binding</keyword>
<evidence type="ECO:0000256" key="2">
    <source>
        <dbReference type="ARBA" id="ARBA00022884"/>
    </source>
</evidence>
<dbReference type="PANTHER" id="PTHR11655:SF16">
    <property type="entry name" value="60S RIBOSOMAL PROTEIN L9"/>
    <property type="match status" value="1"/>
</dbReference>
<dbReference type="Pfam" id="PF00347">
    <property type="entry name" value="Ribosomal_L6"/>
    <property type="match status" value="2"/>
</dbReference>
<keyword evidence="3 5" id="KW-0689">Ribosomal protein</keyword>
<dbReference type="NCBIfam" id="NF004037">
    <property type="entry name" value="PRK05518.1"/>
    <property type="match status" value="1"/>
</dbReference>
<dbReference type="InterPro" id="IPR019907">
    <property type="entry name" value="Ribosomal_uL6_arc"/>
</dbReference>
<evidence type="ECO:0000256" key="4">
    <source>
        <dbReference type="ARBA" id="ARBA00023274"/>
    </source>
</evidence>
<feature type="domain" description="Large ribosomal subunit protein uL6 alpha-beta" evidence="6">
    <location>
        <begin position="19"/>
        <end position="91"/>
    </location>
</feature>
<dbReference type="HAMAP" id="MF_01365_A">
    <property type="entry name" value="Ribosomal_uL6_A"/>
    <property type="match status" value="1"/>
</dbReference>
<reference evidence="7" key="1">
    <citation type="journal article" date="2017" name="Nature">
        <title>Metagenomic exploration of ASGARD archaea illuminates the origin of cellular complexity in eukaryotes.</title>
        <authorList>
            <person name="Zaremba-Niedzwiedzka K."/>
            <person name="Caceres E.F."/>
            <person name="Saw J.H.W."/>
            <person name="Backstrom D."/>
            <person name="Juzokaite L."/>
            <person name="Vancaester E."/>
            <person name="Seitz K.W."/>
            <person name="Anantharaman K."/>
            <person name="Starnawski P."/>
            <person name="Kjeldsen K.U."/>
            <person name="Stott M.B."/>
            <person name="Nunoura T."/>
            <person name="Banfield J.F."/>
            <person name="Schramm A."/>
            <person name="Baker B.J."/>
            <person name="Spang A."/>
            <person name="Ettema T.J.G."/>
        </authorList>
    </citation>
    <scope>NUCLEOTIDE SEQUENCE</scope>
    <source>
        <strain evidence="7">TIV_2</strain>
    </source>
</reference>
<comment type="similarity">
    <text evidence="5">Belongs to the universal ribosomal protein uL6 family.</text>
</comment>
<proteinExistence type="inferred from homology"/>
<organism evidence="7">
    <name type="scientific">uncultured korarchaeote</name>
    <dbReference type="NCBI Taxonomy" id="161241"/>
    <lineage>
        <taxon>Archaea</taxon>
        <taxon>Thermoproteota</taxon>
        <taxon>environmental samples</taxon>
    </lineage>
</organism>
<dbReference type="GO" id="GO:0002181">
    <property type="term" value="P:cytoplasmic translation"/>
    <property type="evidence" value="ECO:0007669"/>
    <property type="project" value="TreeGrafter"/>
</dbReference>
<keyword evidence="4 5" id="KW-0687">Ribonucleoprotein</keyword>
<dbReference type="InterPro" id="IPR000702">
    <property type="entry name" value="Ribosomal_uL6-like"/>
</dbReference>
<dbReference type="NCBIfam" id="TIGR03653">
    <property type="entry name" value="uL6_arch"/>
    <property type="match status" value="1"/>
</dbReference>
<dbReference type="GO" id="GO:0019843">
    <property type="term" value="F:rRNA binding"/>
    <property type="evidence" value="ECO:0007669"/>
    <property type="project" value="UniProtKB-UniRule"/>
</dbReference>
<evidence type="ECO:0000256" key="3">
    <source>
        <dbReference type="ARBA" id="ARBA00022980"/>
    </source>
</evidence>
<dbReference type="InterPro" id="IPR036789">
    <property type="entry name" value="Ribosomal_uL6-like_a/b-dom_sf"/>
</dbReference>
<dbReference type="PIRSF" id="PIRSF002162">
    <property type="entry name" value="Ribosomal_L6"/>
    <property type="match status" value="1"/>
</dbReference>
<dbReference type="SUPFAM" id="SSF56053">
    <property type="entry name" value="Ribosomal protein L6"/>
    <property type="match status" value="2"/>
</dbReference>
<evidence type="ECO:0000313" key="7">
    <source>
        <dbReference type="EMBL" id="AOZ56097.1"/>
    </source>
</evidence>
<keyword evidence="1 5" id="KW-0699">rRNA-binding</keyword>
<dbReference type="PANTHER" id="PTHR11655">
    <property type="entry name" value="60S/50S RIBOSOMAL PROTEIN L6/L9"/>
    <property type="match status" value="1"/>
</dbReference>
<evidence type="ECO:0000256" key="1">
    <source>
        <dbReference type="ARBA" id="ARBA00022730"/>
    </source>
</evidence>
<dbReference type="AlphaFoldDB" id="A0A1L2JK49"/>
<dbReference type="GO" id="GO:0022625">
    <property type="term" value="C:cytosolic large ribosomal subunit"/>
    <property type="evidence" value="ECO:0007669"/>
    <property type="project" value="UniProtKB-UniRule"/>
</dbReference>
<comment type="subunit">
    <text evidence="5">Part of the 50S ribosomal subunit.</text>
</comment>
<gene>
    <name evidence="5" type="primary">rpl6</name>
</gene>
<protein>
    <recommendedName>
        <fullName evidence="5">Large ribosomal subunit protein uL6</fullName>
    </recommendedName>
</protein>
<dbReference type="InterPro" id="IPR020040">
    <property type="entry name" value="Ribosomal_uL6_a/b-dom"/>
</dbReference>
<dbReference type="Gene3D" id="3.90.930.12">
    <property type="entry name" value="Ribosomal protein L6, alpha-beta domain"/>
    <property type="match status" value="2"/>
</dbReference>
<feature type="domain" description="Large ribosomal subunit protein uL6 alpha-beta" evidence="6">
    <location>
        <begin position="103"/>
        <end position="179"/>
    </location>
</feature>
<dbReference type="FunFam" id="3.90.930.12:FF:000008">
    <property type="entry name" value="50S ribosomal protein L6"/>
    <property type="match status" value="1"/>
</dbReference>
<name>A0A1L2JK49_9CREN</name>
<dbReference type="GO" id="GO:0003735">
    <property type="term" value="F:structural constituent of ribosome"/>
    <property type="evidence" value="ECO:0007669"/>
    <property type="project" value="UniProtKB-UniRule"/>
</dbReference>
<evidence type="ECO:0000256" key="5">
    <source>
        <dbReference type="HAMAP-Rule" id="MF_01365"/>
    </source>
</evidence>
<dbReference type="EMBL" id="KX765010">
    <property type="protein sequence ID" value="AOZ56097.1"/>
    <property type="molecule type" value="Genomic_DNA"/>
</dbReference>
<accession>A0A1L2JK49</accession>